<dbReference type="Gene3D" id="1.20.140.10">
    <property type="entry name" value="Butyryl-CoA Dehydrogenase, subunit A, domain 3"/>
    <property type="match status" value="1"/>
</dbReference>
<keyword evidence="2" id="KW-0285">Flavoprotein</keyword>
<dbReference type="Proteomes" id="UP001620520">
    <property type="component" value="Unassembled WGS sequence"/>
</dbReference>
<dbReference type="RefSeq" id="WP_229785275.1">
    <property type="nucleotide sequence ID" value="NZ_BMPM01000005.1"/>
</dbReference>
<organism evidence="6 7">
    <name type="scientific">Paenarthrobacter histidinolovorans</name>
    <dbReference type="NCBI Taxonomy" id="43664"/>
    <lineage>
        <taxon>Bacteria</taxon>
        <taxon>Bacillati</taxon>
        <taxon>Actinomycetota</taxon>
        <taxon>Actinomycetes</taxon>
        <taxon>Micrococcales</taxon>
        <taxon>Micrococcaceae</taxon>
        <taxon>Paenarthrobacter</taxon>
    </lineage>
</organism>
<protein>
    <submittedName>
        <fullName evidence="6">Alkylation response protein AidB-like acyl-CoA dehydrogenase</fullName>
    </submittedName>
</protein>
<dbReference type="PANTHER" id="PTHR48083:SF2">
    <property type="entry name" value="MEDIUM-CHAIN SPECIFIC ACYL-COA DEHYDROGENASE, MITOCHONDRIAL"/>
    <property type="match status" value="1"/>
</dbReference>
<evidence type="ECO:0000313" key="6">
    <source>
        <dbReference type="EMBL" id="MFK4641353.1"/>
    </source>
</evidence>
<proteinExistence type="inferred from homology"/>
<evidence type="ECO:0000256" key="4">
    <source>
        <dbReference type="ARBA" id="ARBA00023002"/>
    </source>
</evidence>
<dbReference type="Pfam" id="PF00441">
    <property type="entry name" value="Acyl-CoA_dh_1"/>
    <property type="match status" value="1"/>
</dbReference>
<comment type="caution">
    <text evidence="6">The sequence shown here is derived from an EMBL/GenBank/DDBJ whole genome shotgun (WGS) entry which is preliminary data.</text>
</comment>
<reference evidence="6 7" key="1">
    <citation type="submission" date="2024-10" db="EMBL/GenBank/DDBJ databases">
        <title>Novel secondary metabolite-producing bacteria for plant disease control.</title>
        <authorList>
            <person name="Chevrette M."/>
        </authorList>
    </citation>
    <scope>NUCLEOTIDE SEQUENCE [LARGE SCALE GENOMIC DNA]</scope>
    <source>
        <strain evidence="6 7">J30 TE3557</strain>
    </source>
</reference>
<keyword evidence="7" id="KW-1185">Reference proteome</keyword>
<keyword evidence="4" id="KW-0560">Oxidoreductase</keyword>
<evidence type="ECO:0000313" key="7">
    <source>
        <dbReference type="Proteomes" id="UP001620520"/>
    </source>
</evidence>
<dbReference type="InterPro" id="IPR046373">
    <property type="entry name" value="Acyl-CoA_Oxase/DH_mid-dom_sf"/>
</dbReference>
<dbReference type="EMBL" id="JBIYEW010000003">
    <property type="protein sequence ID" value="MFK4641353.1"/>
    <property type="molecule type" value="Genomic_DNA"/>
</dbReference>
<dbReference type="PANTHER" id="PTHR48083">
    <property type="entry name" value="MEDIUM-CHAIN SPECIFIC ACYL-COA DEHYDROGENASE, MITOCHONDRIAL-RELATED"/>
    <property type="match status" value="1"/>
</dbReference>
<evidence type="ECO:0000256" key="3">
    <source>
        <dbReference type="ARBA" id="ARBA00022827"/>
    </source>
</evidence>
<comment type="similarity">
    <text evidence="1">Belongs to the acyl-CoA dehydrogenase family.</text>
</comment>
<gene>
    <name evidence="6" type="ORF">ABIA52_004242</name>
</gene>
<feature type="domain" description="Acyl-CoA dehydrogenase/oxidase C-terminal" evidence="5">
    <location>
        <begin position="37"/>
        <end position="121"/>
    </location>
</feature>
<dbReference type="SUPFAM" id="SSF56645">
    <property type="entry name" value="Acyl-CoA dehydrogenase NM domain-like"/>
    <property type="match status" value="1"/>
</dbReference>
<accession>A0ABW8NCN5</accession>
<evidence type="ECO:0000256" key="1">
    <source>
        <dbReference type="ARBA" id="ARBA00009347"/>
    </source>
</evidence>
<dbReference type="InterPro" id="IPR009100">
    <property type="entry name" value="AcylCoA_DH/oxidase_NM_dom_sf"/>
</dbReference>
<dbReference type="Gene3D" id="2.40.110.10">
    <property type="entry name" value="Butyryl-CoA Dehydrogenase, subunit A, domain 2"/>
    <property type="match status" value="1"/>
</dbReference>
<evidence type="ECO:0000259" key="5">
    <source>
        <dbReference type="Pfam" id="PF00441"/>
    </source>
</evidence>
<dbReference type="SUPFAM" id="SSF47203">
    <property type="entry name" value="Acyl-CoA dehydrogenase C-terminal domain-like"/>
    <property type="match status" value="1"/>
</dbReference>
<dbReference type="InterPro" id="IPR009075">
    <property type="entry name" value="AcylCo_DH/oxidase_C"/>
</dbReference>
<name>A0ABW8NCN5_9MICC</name>
<evidence type="ECO:0000256" key="2">
    <source>
        <dbReference type="ARBA" id="ARBA00022630"/>
    </source>
</evidence>
<sequence>MEITGMIDTMGHLASNSPIVEFREVRVPLSNMIGKPGDGLQLAKGAFSWTSSSIWAAAVGKVRAAFEIAYNFVKTEKRSGRVPVIEHQNAGYMLADIKTRIEAARYFAWKASDHFDKTGGSRSRAVEHGEDL</sequence>
<dbReference type="InterPro" id="IPR050741">
    <property type="entry name" value="Acyl-CoA_dehydrogenase"/>
</dbReference>
<keyword evidence="3" id="KW-0274">FAD</keyword>
<dbReference type="InterPro" id="IPR036250">
    <property type="entry name" value="AcylCo_DH-like_C"/>
</dbReference>